<dbReference type="Gene3D" id="3.40.50.150">
    <property type="entry name" value="Vaccinia Virus protein VP39"/>
    <property type="match status" value="1"/>
</dbReference>
<dbReference type="FunFam" id="1.10.405.20:FF:000001">
    <property type="entry name" value="Amine oxidase"/>
    <property type="match status" value="1"/>
</dbReference>
<dbReference type="GO" id="GO:0008168">
    <property type="term" value="F:methyltransferase activity"/>
    <property type="evidence" value="ECO:0007669"/>
    <property type="project" value="UniProtKB-KW"/>
</dbReference>
<accession>A0A9N8ECB5</accession>
<feature type="compositionally biased region" description="Low complexity" evidence="1">
    <location>
        <begin position="369"/>
        <end position="386"/>
    </location>
</feature>
<organism evidence="3 4">
    <name type="scientific">Seminavis robusta</name>
    <dbReference type="NCBI Taxonomy" id="568900"/>
    <lineage>
        <taxon>Eukaryota</taxon>
        <taxon>Sar</taxon>
        <taxon>Stramenopiles</taxon>
        <taxon>Ochrophyta</taxon>
        <taxon>Bacillariophyta</taxon>
        <taxon>Bacillariophyceae</taxon>
        <taxon>Bacillariophycidae</taxon>
        <taxon>Naviculales</taxon>
        <taxon>Naviculaceae</taxon>
        <taxon>Seminavis</taxon>
    </lineage>
</organism>
<evidence type="ECO:0000256" key="1">
    <source>
        <dbReference type="SAM" id="MobiDB-lite"/>
    </source>
</evidence>
<evidence type="ECO:0000259" key="2">
    <source>
        <dbReference type="Pfam" id="PF01593"/>
    </source>
</evidence>
<dbReference type="InterPro" id="IPR029063">
    <property type="entry name" value="SAM-dependent_MTases_sf"/>
</dbReference>
<dbReference type="Pfam" id="PF02353">
    <property type="entry name" value="CMAS"/>
    <property type="match status" value="1"/>
</dbReference>
<name>A0A9N8ECB5_9STRA</name>
<feature type="domain" description="Amine oxidase" evidence="2">
    <location>
        <begin position="19"/>
        <end position="283"/>
    </location>
</feature>
<dbReference type="GO" id="GO:0016491">
    <property type="term" value="F:oxidoreductase activity"/>
    <property type="evidence" value="ECO:0007669"/>
    <property type="project" value="InterPro"/>
</dbReference>
<dbReference type="SUPFAM" id="SSF53335">
    <property type="entry name" value="S-adenosyl-L-methionine-dependent methyltransferases"/>
    <property type="match status" value="1"/>
</dbReference>
<dbReference type="CDD" id="cd02440">
    <property type="entry name" value="AdoMet_MTases"/>
    <property type="match status" value="1"/>
</dbReference>
<evidence type="ECO:0000313" key="3">
    <source>
        <dbReference type="EMBL" id="CAB9515915.1"/>
    </source>
</evidence>
<dbReference type="OrthoDB" id="412182at2759"/>
<dbReference type="EMBL" id="CAICTM010000746">
    <property type="protein sequence ID" value="CAB9515915.1"/>
    <property type="molecule type" value="Genomic_DNA"/>
</dbReference>
<dbReference type="InterPro" id="IPR050723">
    <property type="entry name" value="CFA/CMAS"/>
</dbReference>
<keyword evidence="4" id="KW-1185">Reference proteome</keyword>
<comment type="caution">
    <text evidence="3">The sequence shown here is derived from an EMBL/GenBank/DDBJ whole genome shotgun (WGS) entry which is preliminary data.</text>
</comment>
<dbReference type="GO" id="GO:0032259">
    <property type="term" value="P:methylation"/>
    <property type="evidence" value="ECO:0007669"/>
    <property type="project" value="UniProtKB-KW"/>
</dbReference>
<dbReference type="Gene3D" id="3.50.50.60">
    <property type="entry name" value="FAD/NAD(P)-binding domain"/>
    <property type="match status" value="1"/>
</dbReference>
<dbReference type="PANTHER" id="PTHR43667:SF2">
    <property type="entry name" value="FATTY ACID C-METHYL TRANSFERASE"/>
    <property type="match status" value="1"/>
</dbReference>
<reference evidence="3" key="1">
    <citation type="submission" date="2020-06" db="EMBL/GenBank/DDBJ databases">
        <authorList>
            <consortium name="Plant Systems Biology data submission"/>
        </authorList>
    </citation>
    <scope>NUCLEOTIDE SEQUENCE</scope>
    <source>
        <strain evidence="3">D6</strain>
    </source>
</reference>
<dbReference type="Pfam" id="PF01593">
    <property type="entry name" value="Amino_oxidase"/>
    <property type="match status" value="1"/>
</dbReference>
<proteinExistence type="predicted"/>
<protein>
    <submittedName>
        <fullName evidence="3">Tuberculostearic acid methyltransferase UfaA1</fullName>
    </submittedName>
</protein>
<sequence>MNGTNGATKKKVAVVGSGVAGLAASWHVAVNNQDGHQVQLFEAEDRLGGHAYTINVAGVDVDIGFMVFNNDNYPNMVRWFEALEVQQEESDMSLSVSLDHGKTVEWSSDGVNGLLAKRSQAVSPEFYSFVKDMIRFNEEARKLLQLPTDDPRRGVTIGQYLRDHNYTEAFCSYYLFPMVAAIWSSSIEDVLKFPAEPLISFFCNHKMLQTFDRPQWNTVSGRSKSYTLKLKELLGDKAKVSTPILSAKKQSDGKFELFTTGDASVGIFDEVIFACHPPTAAKILEGNQDDTVVTGQLVDSLSKIEYADNAVYIHSDPKLMPKRRRAWASWNCIGDSDLLSVHKMKAPKEAEAMEGGGSGFGNKMEKPTQNGFSNGHHQNGHSNGHSNGHHTNGHTANGHHANGHSQPQLEGKDGRMKAVYVTYWLNRLQNLETDKEIFVSLNPHEKPDPALTYRKEILAHPQFNAETMVARQTINEKYQGRNGLWFCGAWAGHGFHEDGCRSGFDVATRLTKTPLPWCTSNEDKAVMVIPEPDLSKATKMSGITAAVSRAYQTLTKTQFEAQRWLHRIVRGWVSMPFRKASHHRQSFRPMVLREGCLEYDLGLARSYMAGHFVVEPPSDPEMYDPAIYTKGDRNETTRAIGDPLGLLRFFLLVIANRDSAGATHIPRKSLKGQSYADAISNASGLIISRVGSLFNYLRYKIVMDNSERGGSLKNIHAHYDLSNDLFTTFLDKETLMYSSAIYDAVKAPAGRPGLVFRDSLEQAQWRKLDTLLARAQIERGQTVLDIGFGWGGLSIHAAKKYGCNVTGITLSVEQKALAEERVKKEGLGHLISFEVVDYRVFARRKENQGRFDRILCCEMIEAVGHDHLPEYFWAVEQLLNRDGILVMEAITTPEERYETYRHSTDFINTIIFPGGCCPSLHALVDAAYKSSALTLEHIDNIGLHYAKTLSDWRKRFNAQEKVVRRLGFDDIFLRVWNYYMVYCEAGFLTQTENCLILVFARSGCTALAPLSEARSVTQDVPLTDSEVENWLQDGV</sequence>
<dbReference type="SUPFAM" id="SSF51905">
    <property type="entry name" value="FAD/NAD(P)-binding domain"/>
    <property type="match status" value="1"/>
</dbReference>
<gene>
    <name evidence="3" type="ORF">SEMRO_747_G196570.1</name>
</gene>
<feature type="region of interest" description="Disordered" evidence="1">
    <location>
        <begin position="349"/>
        <end position="412"/>
    </location>
</feature>
<dbReference type="AlphaFoldDB" id="A0A9N8ECB5"/>
<dbReference type="Proteomes" id="UP001153069">
    <property type="component" value="Unassembled WGS sequence"/>
</dbReference>
<evidence type="ECO:0000313" key="4">
    <source>
        <dbReference type="Proteomes" id="UP001153069"/>
    </source>
</evidence>
<dbReference type="InterPro" id="IPR002937">
    <property type="entry name" value="Amino_oxidase"/>
</dbReference>
<feature type="compositionally biased region" description="Low complexity" evidence="1">
    <location>
        <begin position="393"/>
        <end position="405"/>
    </location>
</feature>
<dbReference type="PANTHER" id="PTHR43667">
    <property type="entry name" value="CYCLOPROPANE-FATTY-ACYL-PHOSPHOLIPID SYNTHASE"/>
    <property type="match status" value="1"/>
</dbReference>
<keyword evidence="3" id="KW-0808">Transferase</keyword>
<keyword evidence="3" id="KW-0489">Methyltransferase</keyword>
<dbReference type="InterPro" id="IPR036188">
    <property type="entry name" value="FAD/NAD-bd_sf"/>
</dbReference>